<proteinExistence type="predicted"/>
<sequence length="109" mass="12718">MRRRTLTKQSAATDAQILRLHSAMADKLLAEPERLQQVLNTLEQRYQAGLLRHSGYIHWYSILDCIKQPEVFRTALLDNGERMNKLRRRTVLVGILTEDERQAILMENS</sequence>
<dbReference type="OrthoDB" id="6322227at2"/>
<reference evidence="2" key="1">
    <citation type="submission" date="2016-10" db="EMBL/GenBank/DDBJ databases">
        <authorList>
            <person name="Varghese N."/>
            <person name="Submissions S."/>
        </authorList>
    </citation>
    <scope>NUCLEOTIDE SEQUENCE [LARGE SCALE GENOMIC DNA]</scope>
    <source>
        <strain evidence="2">DSM 17616</strain>
    </source>
</reference>
<name>A0A1H6KHD0_9GAMM</name>
<dbReference type="RefSeq" id="WP_092791338.1">
    <property type="nucleotide sequence ID" value="NZ_FNXF01000003.1"/>
</dbReference>
<evidence type="ECO:0000313" key="2">
    <source>
        <dbReference type="Proteomes" id="UP000199371"/>
    </source>
</evidence>
<protein>
    <submittedName>
        <fullName evidence="1">Uncharacterized protein</fullName>
    </submittedName>
</protein>
<dbReference type="STRING" id="173990.SAMN05660691_01223"/>
<organism evidence="1 2">
    <name type="scientific">Rheinheimera pacifica</name>
    <dbReference type="NCBI Taxonomy" id="173990"/>
    <lineage>
        <taxon>Bacteria</taxon>
        <taxon>Pseudomonadati</taxon>
        <taxon>Pseudomonadota</taxon>
        <taxon>Gammaproteobacteria</taxon>
        <taxon>Chromatiales</taxon>
        <taxon>Chromatiaceae</taxon>
        <taxon>Rheinheimera</taxon>
    </lineage>
</organism>
<dbReference type="EMBL" id="FNXF01000003">
    <property type="protein sequence ID" value="SEH74798.1"/>
    <property type="molecule type" value="Genomic_DNA"/>
</dbReference>
<evidence type="ECO:0000313" key="1">
    <source>
        <dbReference type="EMBL" id="SEH74798.1"/>
    </source>
</evidence>
<gene>
    <name evidence="1" type="ORF">SAMN05660691_01223</name>
</gene>
<dbReference type="AlphaFoldDB" id="A0A1H6KHD0"/>
<accession>A0A1H6KHD0</accession>
<keyword evidence="2" id="KW-1185">Reference proteome</keyword>
<dbReference type="Proteomes" id="UP000199371">
    <property type="component" value="Unassembled WGS sequence"/>
</dbReference>